<feature type="chain" id="PRO_5006052819" description="Cytochrome c domain-containing protein" evidence="5">
    <location>
        <begin position="27"/>
        <end position="121"/>
    </location>
</feature>
<reference evidence="7 8" key="1">
    <citation type="submission" date="2015-10" db="EMBL/GenBank/DDBJ databases">
        <title>Conservation of the essential genome among Caulobacter and Brevundimonas species.</title>
        <authorList>
            <person name="Scott D."/>
            <person name="Ely B."/>
        </authorList>
    </citation>
    <scope>NUCLEOTIDE SEQUENCE [LARGE SCALE GENOMIC DNA]</scope>
    <source>
        <strain evidence="7 8">CB4</strain>
    </source>
</reference>
<gene>
    <name evidence="7" type="ORF">AQ619_14560</name>
</gene>
<dbReference type="GO" id="GO:0020037">
    <property type="term" value="F:heme binding"/>
    <property type="evidence" value="ECO:0007669"/>
    <property type="project" value="InterPro"/>
</dbReference>
<sequence length="121" mass="12832">MTPPLPVAVRHLGLVIAACAGLAACASTPGEPSASDLVARGRSLALSECAQCHAVGPSGGNARSGAPAFAKVAETYRNTRLDWELEAITQVGHYRMPRKQLTSTEITEVTAYIRSLDRSRR</sequence>
<dbReference type="Pfam" id="PF00034">
    <property type="entry name" value="Cytochrom_C"/>
    <property type="match status" value="1"/>
</dbReference>
<dbReference type="Gene3D" id="1.10.760.10">
    <property type="entry name" value="Cytochrome c-like domain"/>
    <property type="match status" value="1"/>
</dbReference>
<dbReference type="SUPFAM" id="SSF46626">
    <property type="entry name" value="Cytochrome c"/>
    <property type="match status" value="1"/>
</dbReference>
<keyword evidence="2 4" id="KW-0479">Metal-binding</keyword>
<evidence type="ECO:0000256" key="3">
    <source>
        <dbReference type="ARBA" id="ARBA00023004"/>
    </source>
</evidence>
<dbReference type="Proteomes" id="UP000056905">
    <property type="component" value="Chromosome"/>
</dbReference>
<dbReference type="AlphaFoldDB" id="A0A0P0P4X5"/>
<dbReference type="GO" id="GO:0009055">
    <property type="term" value="F:electron transfer activity"/>
    <property type="evidence" value="ECO:0007669"/>
    <property type="project" value="InterPro"/>
</dbReference>
<keyword evidence="8" id="KW-1185">Reference proteome</keyword>
<organism evidence="7 8">
    <name type="scientific">Caulobacter henricii</name>
    <dbReference type="NCBI Taxonomy" id="69395"/>
    <lineage>
        <taxon>Bacteria</taxon>
        <taxon>Pseudomonadati</taxon>
        <taxon>Pseudomonadota</taxon>
        <taxon>Alphaproteobacteria</taxon>
        <taxon>Caulobacterales</taxon>
        <taxon>Caulobacteraceae</taxon>
        <taxon>Caulobacter</taxon>
    </lineage>
</organism>
<evidence type="ECO:0000256" key="4">
    <source>
        <dbReference type="PROSITE-ProRule" id="PRU00433"/>
    </source>
</evidence>
<dbReference type="STRING" id="69395.AQ619_14560"/>
<dbReference type="InterPro" id="IPR009056">
    <property type="entry name" value="Cyt_c-like_dom"/>
</dbReference>
<keyword evidence="1 4" id="KW-0349">Heme</keyword>
<feature type="signal peptide" evidence="5">
    <location>
        <begin position="1"/>
        <end position="26"/>
    </location>
</feature>
<dbReference type="PROSITE" id="PS51007">
    <property type="entry name" value="CYTC"/>
    <property type="match status" value="1"/>
</dbReference>
<accession>A0A0P0P4X5</accession>
<dbReference type="InterPro" id="IPR036909">
    <property type="entry name" value="Cyt_c-like_dom_sf"/>
</dbReference>
<dbReference type="RefSeq" id="WP_062151719.1">
    <property type="nucleotide sequence ID" value="NZ_CP013002.1"/>
</dbReference>
<dbReference type="OrthoDB" id="7190279at2"/>
<dbReference type="EMBL" id="CP013002">
    <property type="protein sequence ID" value="ALL15360.1"/>
    <property type="molecule type" value="Genomic_DNA"/>
</dbReference>
<evidence type="ECO:0000259" key="6">
    <source>
        <dbReference type="PROSITE" id="PS51007"/>
    </source>
</evidence>
<evidence type="ECO:0000256" key="1">
    <source>
        <dbReference type="ARBA" id="ARBA00022617"/>
    </source>
</evidence>
<name>A0A0P0P4X5_9CAUL</name>
<evidence type="ECO:0000313" key="7">
    <source>
        <dbReference type="EMBL" id="ALL15360.1"/>
    </source>
</evidence>
<keyword evidence="5" id="KW-0732">Signal</keyword>
<feature type="domain" description="Cytochrome c" evidence="6">
    <location>
        <begin position="36"/>
        <end position="117"/>
    </location>
</feature>
<evidence type="ECO:0000256" key="2">
    <source>
        <dbReference type="ARBA" id="ARBA00022723"/>
    </source>
</evidence>
<dbReference type="KEGG" id="chq:AQ619_14560"/>
<evidence type="ECO:0000256" key="5">
    <source>
        <dbReference type="SAM" id="SignalP"/>
    </source>
</evidence>
<proteinExistence type="predicted"/>
<evidence type="ECO:0000313" key="8">
    <source>
        <dbReference type="Proteomes" id="UP000056905"/>
    </source>
</evidence>
<dbReference type="GO" id="GO:0046872">
    <property type="term" value="F:metal ion binding"/>
    <property type="evidence" value="ECO:0007669"/>
    <property type="project" value="UniProtKB-KW"/>
</dbReference>
<protein>
    <recommendedName>
        <fullName evidence="6">Cytochrome c domain-containing protein</fullName>
    </recommendedName>
</protein>
<keyword evidence="3 4" id="KW-0408">Iron</keyword>